<dbReference type="PANTHER" id="PTHR30204">
    <property type="entry name" value="REDOX-CYCLING DRUG-SENSING TRANSCRIPTIONAL ACTIVATOR SOXR"/>
    <property type="match status" value="1"/>
</dbReference>
<feature type="region of interest" description="Disordered" evidence="2">
    <location>
        <begin position="93"/>
        <end position="123"/>
    </location>
</feature>
<dbReference type="AlphaFoldDB" id="A0A1X0JTQ7"/>
<dbReference type="InterPro" id="IPR000551">
    <property type="entry name" value="MerR-type_HTH_dom"/>
</dbReference>
<dbReference type="InterPro" id="IPR047057">
    <property type="entry name" value="MerR_fam"/>
</dbReference>
<dbReference type="Proteomes" id="UP000192411">
    <property type="component" value="Unassembled WGS sequence"/>
</dbReference>
<evidence type="ECO:0000259" key="3">
    <source>
        <dbReference type="PROSITE" id="PS50937"/>
    </source>
</evidence>
<evidence type="ECO:0000256" key="1">
    <source>
        <dbReference type="ARBA" id="ARBA00023125"/>
    </source>
</evidence>
<dbReference type="GO" id="GO:0003700">
    <property type="term" value="F:DNA-binding transcription factor activity"/>
    <property type="evidence" value="ECO:0007669"/>
    <property type="project" value="InterPro"/>
</dbReference>
<dbReference type="Pfam" id="PF13411">
    <property type="entry name" value="MerR_1"/>
    <property type="match status" value="1"/>
</dbReference>
<evidence type="ECO:0000256" key="2">
    <source>
        <dbReference type="SAM" id="MobiDB-lite"/>
    </source>
</evidence>
<dbReference type="SUPFAM" id="SSF46955">
    <property type="entry name" value="Putative DNA-binding domain"/>
    <property type="match status" value="1"/>
</dbReference>
<dbReference type="PROSITE" id="PS50937">
    <property type="entry name" value="HTH_MERR_2"/>
    <property type="match status" value="1"/>
</dbReference>
<dbReference type="PANTHER" id="PTHR30204:SF93">
    <property type="entry name" value="HTH MERR-TYPE DOMAIN-CONTAINING PROTEIN"/>
    <property type="match status" value="1"/>
</dbReference>
<dbReference type="InterPro" id="IPR009061">
    <property type="entry name" value="DNA-bd_dom_put_sf"/>
</dbReference>
<gene>
    <name evidence="4" type="ORF">BST47_12025</name>
</gene>
<dbReference type="SMART" id="SM00422">
    <property type="entry name" value="HTH_MERR"/>
    <property type="match status" value="1"/>
</dbReference>
<proteinExistence type="predicted"/>
<dbReference type="OrthoDB" id="3830374at2"/>
<organism evidence="4 5">
    <name type="scientific">Mycolicibacterium tusciae</name>
    <dbReference type="NCBI Taxonomy" id="75922"/>
    <lineage>
        <taxon>Bacteria</taxon>
        <taxon>Bacillati</taxon>
        <taxon>Actinomycetota</taxon>
        <taxon>Actinomycetes</taxon>
        <taxon>Mycobacteriales</taxon>
        <taxon>Mycobacteriaceae</taxon>
        <taxon>Mycolicibacterium</taxon>
    </lineage>
</organism>
<sequence>MAEYRLEELARISGVSARNIRAYRERGLLDAPRRVGRSAFYDDYHLSQLRTINQLLRRGFNSAHIAEFFASMRQGADLADILGIQRALLGPTPNDVSDGASDAGDQRPSDDGPIPGPRAVRIDPDGEAARKLIELGFAEARADSVVVVDPSIAEILGRTSDQLLYVRALLRIYESSRDAADGLVSGFVRALGDSVEAKFGKDHRPKPREVDDLGQMARDYRELWGHVLSIRMEESLRRQLATAASGHPAGGLLSELLRRCAVATPG</sequence>
<dbReference type="RefSeq" id="WP_083125766.1">
    <property type="nucleotide sequence ID" value="NZ_MVIM01000005.1"/>
</dbReference>
<dbReference type="Gene3D" id="1.10.1660.10">
    <property type="match status" value="1"/>
</dbReference>
<feature type="domain" description="HTH merR-type" evidence="3">
    <location>
        <begin position="3"/>
        <end position="71"/>
    </location>
</feature>
<dbReference type="STRING" id="75922.BST47_12025"/>
<comment type="caution">
    <text evidence="4">The sequence shown here is derived from an EMBL/GenBank/DDBJ whole genome shotgun (WGS) entry which is preliminary data.</text>
</comment>
<accession>A0A1X0JTQ7</accession>
<dbReference type="GO" id="GO:0003677">
    <property type="term" value="F:DNA binding"/>
    <property type="evidence" value="ECO:0007669"/>
    <property type="project" value="UniProtKB-KW"/>
</dbReference>
<evidence type="ECO:0000313" key="4">
    <source>
        <dbReference type="EMBL" id="ORB65676.1"/>
    </source>
</evidence>
<dbReference type="EMBL" id="MVIM01000005">
    <property type="protein sequence ID" value="ORB65676.1"/>
    <property type="molecule type" value="Genomic_DNA"/>
</dbReference>
<protein>
    <submittedName>
        <fullName evidence="4">MerR family transcriptional regulator</fullName>
    </submittedName>
</protein>
<evidence type="ECO:0000313" key="5">
    <source>
        <dbReference type="Proteomes" id="UP000192411"/>
    </source>
</evidence>
<keyword evidence="1" id="KW-0238">DNA-binding</keyword>
<name>A0A1X0JTQ7_9MYCO</name>
<reference evidence="4 5" key="1">
    <citation type="submission" date="2017-02" db="EMBL/GenBank/DDBJ databases">
        <title>The new phylogeny of genus Mycobacterium.</title>
        <authorList>
            <person name="Tortoli E."/>
            <person name="Trovato A."/>
            <person name="Cirillo D.M."/>
        </authorList>
    </citation>
    <scope>NUCLEOTIDE SEQUENCE [LARGE SCALE GENOMIC DNA]</scope>
    <source>
        <strain evidence="4 5">DSM 44338</strain>
    </source>
</reference>
<keyword evidence="5" id="KW-1185">Reference proteome</keyword>